<dbReference type="PRINTS" id="PR00385">
    <property type="entry name" value="P450"/>
</dbReference>
<proteinExistence type="inferred from homology"/>
<organism evidence="3 4">
    <name type="scientific">Coccomyxa viridis</name>
    <dbReference type="NCBI Taxonomy" id="1274662"/>
    <lineage>
        <taxon>Eukaryota</taxon>
        <taxon>Viridiplantae</taxon>
        <taxon>Chlorophyta</taxon>
        <taxon>core chlorophytes</taxon>
        <taxon>Trebouxiophyceae</taxon>
        <taxon>Trebouxiophyceae incertae sedis</taxon>
        <taxon>Coccomyxaceae</taxon>
        <taxon>Coccomyxa</taxon>
    </lineage>
</organism>
<reference evidence="3 4" key="1">
    <citation type="submission" date="2024-06" db="EMBL/GenBank/DDBJ databases">
        <authorList>
            <person name="Kraege A."/>
            <person name="Thomma B."/>
        </authorList>
    </citation>
    <scope>NUCLEOTIDE SEQUENCE [LARGE SCALE GENOMIC DNA]</scope>
</reference>
<keyword evidence="1" id="KW-0349">Heme</keyword>
<dbReference type="InterPro" id="IPR002401">
    <property type="entry name" value="Cyt_P450_E_grp-I"/>
</dbReference>
<dbReference type="InterPro" id="IPR017972">
    <property type="entry name" value="Cyt_P450_CS"/>
</dbReference>
<comment type="similarity">
    <text evidence="1">Belongs to the cytochrome P450 family.</text>
</comment>
<dbReference type="Gene3D" id="1.10.630.10">
    <property type="entry name" value="Cytochrome P450"/>
    <property type="match status" value="2"/>
</dbReference>
<protein>
    <submittedName>
        <fullName evidence="3">G8326 protein</fullName>
    </submittedName>
</protein>
<evidence type="ECO:0000313" key="4">
    <source>
        <dbReference type="Proteomes" id="UP001497392"/>
    </source>
</evidence>
<dbReference type="PANTHER" id="PTHR24301:SF2">
    <property type="entry name" value="THROMBOXANE-A SYNTHASE"/>
    <property type="match status" value="1"/>
</dbReference>
<keyword evidence="2" id="KW-0812">Transmembrane</keyword>
<dbReference type="Pfam" id="PF00067">
    <property type="entry name" value="p450"/>
    <property type="match status" value="2"/>
</dbReference>
<sequence length="615" mass="69529">MWDSAMQTGLPSWQLAVLVLFAAIVIYGFRPVHRWRLRKIPGRRPKWFMGTLMELRKKGAAKTHQIWAREYGPVYKSFGGSRPFVFVASPELVRQVLLTNTYRPVFPSIWLGREREFDKANILAVRGEKHRSLRGAWTPMFFSGSLEAFSALMNEATDLLLLSVAAAAKEGKYFDIYQAIGRMTLQVVGTTAFGVDFHTQEYDPSAKDSHEDSRQLQEAVAQIFNVNAFSFSAWAPVMFLFPFLAPMVRLLAFALPDRGLLKMKAARRTIVDTVSTLIQEHRVKLEVVLSFAPSTVWTPVMFLFPFLSPLVRCLAWLFPDSGMLKMKGSAQIIINIVSANIEQRRQEMRAEKEAGIEKGAGDMRTAKAQLREGTLEVRRGVQPGSFIDLLMRAKDKTTGQGFTDLEIANQGFVMVLAGYETTGNALGFALYLLAAHPAQQQKLVEEVRKFGLDRRPSYETLQELPFVEACLKEALRLYPPAPTHIRQAQRDQEIGGYHIRKDQWVGCAVYALHRDPKYWQDPDSFLPDRFMEGTPESKAVNPDAWVPFGGGVRACVGEKFAMAEAKITLVRLFQQYTFELKPGQEPLELRNTITLSPKKGVIVKPVPHKHARMEE</sequence>
<name>A0ABP1G083_9CHLO</name>
<evidence type="ECO:0000256" key="2">
    <source>
        <dbReference type="SAM" id="Phobius"/>
    </source>
</evidence>
<keyword evidence="2" id="KW-0472">Membrane</keyword>
<keyword evidence="1" id="KW-0560">Oxidoreductase</keyword>
<evidence type="ECO:0000313" key="3">
    <source>
        <dbReference type="EMBL" id="CAL5225498.1"/>
    </source>
</evidence>
<feature type="transmembrane region" description="Helical" evidence="2">
    <location>
        <begin position="233"/>
        <end position="255"/>
    </location>
</feature>
<keyword evidence="1" id="KW-0503">Monooxygenase</keyword>
<evidence type="ECO:0000256" key="1">
    <source>
        <dbReference type="RuleBase" id="RU000461"/>
    </source>
</evidence>
<comment type="caution">
    <text evidence="3">The sequence shown here is derived from an EMBL/GenBank/DDBJ whole genome shotgun (WGS) entry which is preliminary data.</text>
</comment>
<dbReference type="PANTHER" id="PTHR24301">
    <property type="entry name" value="THROMBOXANE-A SYNTHASE"/>
    <property type="match status" value="1"/>
</dbReference>
<dbReference type="Proteomes" id="UP001497392">
    <property type="component" value="Unassembled WGS sequence"/>
</dbReference>
<gene>
    <name evidence="3" type="primary">g8326</name>
    <name evidence="3" type="ORF">VP750_LOCUS7157</name>
</gene>
<keyword evidence="2" id="KW-1133">Transmembrane helix</keyword>
<dbReference type="PROSITE" id="PS00086">
    <property type="entry name" value="CYTOCHROME_P450"/>
    <property type="match status" value="1"/>
</dbReference>
<keyword evidence="1" id="KW-0479">Metal-binding</keyword>
<keyword evidence="1" id="KW-0408">Iron</keyword>
<keyword evidence="4" id="KW-1185">Reference proteome</keyword>
<dbReference type="PRINTS" id="PR00463">
    <property type="entry name" value="EP450I"/>
</dbReference>
<dbReference type="InterPro" id="IPR036396">
    <property type="entry name" value="Cyt_P450_sf"/>
</dbReference>
<dbReference type="EMBL" id="CAXHTA020000012">
    <property type="protein sequence ID" value="CAL5225498.1"/>
    <property type="molecule type" value="Genomic_DNA"/>
</dbReference>
<accession>A0ABP1G083</accession>
<dbReference type="InterPro" id="IPR001128">
    <property type="entry name" value="Cyt_P450"/>
</dbReference>
<dbReference type="SUPFAM" id="SSF48264">
    <property type="entry name" value="Cytochrome P450"/>
    <property type="match status" value="1"/>
</dbReference>
<feature type="transmembrane region" description="Helical" evidence="2">
    <location>
        <begin position="12"/>
        <end position="29"/>
    </location>
</feature>